<evidence type="ECO:0000256" key="7">
    <source>
        <dbReference type="ARBA" id="ARBA00025127"/>
    </source>
</evidence>
<evidence type="ECO:0000259" key="11">
    <source>
        <dbReference type="Pfam" id="PF22536"/>
    </source>
</evidence>
<proteinExistence type="inferred from homology"/>
<evidence type="ECO:0000256" key="5">
    <source>
        <dbReference type="ARBA" id="ARBA00023163"/>
    </source>
</evidence>
<dbReference type="AlphaFoldDB" id="A0AAV5RH89"/>
<comment type="caution">
    <text evidence="12">The sequence shown here is derived from an EMBL/GenBank/DDBJ whole genome shotgun (WGS) entry which is preliminary data.</text>
</comment>
<protein>
    <recommendedName>
        <fullName evidence="3 8">DNA-directed RNA polymerase III subunit RPC3</fullName>
        <shortName evidence="8">RNA polymerase III subunit C3</shortName>
    </recommendedName>
</protein>
<gene>
    <name evidence="12" type="ORF">DASB73_014710</name>
</gene>
<evidence type="ECO:0000256" key="3">
    <source>
        <dbReference type="ARBA" id="ARBA00016689"/>
    </source>
</evidence>
<dbReference type="InterPro" id="IPR013197">
    <property type="entry name" value="RNA_pol_III_RPC82-rel_HTH"/>
</dbReference>
<evidence type="ECO:0000256" key="1">
    <source>
        <dbReference type="ARBA" id="ARBA00004123"/>
    </source>
</evidence>
<comment type="function">
    <text evidence="7 8">DNA-dependent RNA polymerase catalyzes the transcription of DNA into RNA using the four ribonucleoside triphosphates as substrates. Specific core component of RNA polymerase III which synthesizes small RNAs, such as 5S rRNA and tRNAs.</text>
</comment>
<dbReference type="InterPro" id="IPR055207">
    <property type="entry name" value="POLR3C_WHD"/>
</dbReference>
<comment type="similarity">
    <text evidence="8">Belongs to the RNA polymerase beta chain family.</text>
</comment>
<dbReference type="Proteomes" id="UP001362899">
    <property type="component" value="Unassembled WGS sequence"/>
</dbReference>
<comment type="subunit">
    <text evidence="2 8">Component of the RNA polymerase III (Pol III) complex consisting of 17 subunits.</text>
</comment>
<evidence type="ECO:0000256" key="8">
    <source>
        <dbReference type="RuleBase" id="RU367076"/>
    </source>
</evidence>
<accession>A0AAV5RH89</accession>
<dbReference type="GO" id="GO:0006351">
    <property type="term" value="P:DNA-templated transcription"/>
    <property type="evidence" value="ECO:0007669"/>
    <property type="project" value="InterPro"/>
</dbReference>
<feature type="domain" description="DNA-directed RNA polymerase III subunit RPC3 winged-helix" evidence="11">
    <location>
        <begin position="337"/>
        <end position="417"/>
    </location>
</feature>
<keyword evidence="5 8" id="KW-0804">Transcription</keyword>
<comment type="subcellular location">
    <subcellularLocation>
        <location evidence="1 8">Nucleus</location>
    </subcellularLocation>
</comment>
<sequence>MSTKVLVDLVCTLCEDTYGKIGSQILRVLLEKTRLTIHDIVVQTKLPLSAVQRTLAILITNRFALFWINGTRTFYFGNWWQVYTLLWVGKLLELGDKELLMKSIVDGPIKLPNKELYLRQVSEHEFWPVSELSDSLVDKYKRIVSSDPGTMSLSETAKKQQIDTRAANELYKIQSGQDIPQDAPYVPDWDKFLVSTRSEELQRFAERKIGVLTAKVYAVMLKLSEKSCYSVKHKRIPGPDTTVTAQQVVNEISDFTELATAFIESNDPQEPAAKRVKLNDSHSYKNLRPGDIVNRHIALLQESIDAKFVIRVGDRGGGEWFLPFEDTCAALKRDAFDSIISQSFGSSCARLLRLVRSTGKLDEKMLAHQALLPAGDIRHYMSILNEYGFVDIQELSKPNERGSGPAAGQKRSMFLWYHAPEWAYAKLTTSLYEQQSALLGKRRELREAHSSLLSKLARADVASAPDQFLTESEKEEAKEVAAEERKIFSDIGLIDRHIKIFREY</sequence>
<evidence type="ECO:0000256" key="2">
    <source>
        <dbReference type="ARBA" id="ARBA00011206"/>
    </source>
</evidence>
<organism evidence="12 13">
    <name type="scientific">Starmerella bacillaris</name>
    <name type="common">Yeast</name>
    <name type="synonym">Candida zemplinina</name>
    <dbReference type="NCBI Taxonomy" id="1247836"/>
    <lineage>
        <taxon>Eukaryota</taxon>
        <taxon>Fungi</taxon>
        <taxon>Dikarya</taxon>
        <taxon>Ascomycota</taxon>
        <taxon>Saccharomycotina</taxon>
        <taxon>Dipodascomycetes</taxon>
        <taxon>Dipodascales</taxon>
        <taxon>Trichomonascaceae</taxon>
        <taxon>Starmerella</taxon>
    </lineage>
</organism>
<dbReference type="Pfam" id="PF22536">
    <property type="entry name" value="WHD_POLR3C"/>
    <property type="match status" value="1"/>
</dbReference>
<keyword evidence="6 8" id="KW-0539">Nucleus</keyword>
<name>A0AAV5RH89_STABA</name>
<dbReference type="InterPro" id="IPR036388">
    <property type="entry name" value="WH-like_DNA-bd_sf"/>
</dbReference>
<dbReference type="PANTHER" id="PTHR12949">
    <property type="entry name" value="RNA POLYMERASE III DNA DIRECTED -RELATED"/>
    <property type="match status" value="1"/>
</dbReference>
<evidence type="ECO:0000313" key="13">
    <source>
        <dbReference type="Proteomes" id="UP001362899"/>
    </source>
</evidence>
<dbReference type="PANTHER" id="PTHR12949:SF0">
    <property type="entry name" value="DNA-DIRECTED RNA POLYMERASE III SUBUNIT RPC3"/>
    <property type="match status" value="1"/>
</dbReference>
<dbReference type="InterPro" id="IPR039748">
    <property type="entry name" value="RPC3"/>
</dbReference>
<keyword evidence="4 8" id="KW-0240">DNA-directed RNA polymerase</keyword>
<reference evidence="12 13" key="1">
    <citation type="journal article" date="2023" name="Elife">
        <title>Identification of key yeast species and microbe-microbe interactions impacting larval growth of Drosophila in the wild.</title>
        <authorList>
            <person name="Mure A."/>
            <person name="Sugiura Y."/>
            <person name="Maeda R."/>
            <person name="Honda K."/>
            <person name="Sakurai N."/>
            <person name="Takahashi Y."/>
            <person name="Watada M."/>
            <person name="Katoh T."/>
            <person name="Gotoh A."/>
            <person name="Gotoh Y."/>
            <person name="Taniguchi I."/>
            <person name="Nakamura K."/>
            <person name="Hayashi T."/>
            <person name="Katayama T."/>
            <person name="Uemura T."/>
            <person name="Hattori Y."/>
        </authorList>
    </citation>
    <scope>NUCLEOTIDE SEQUENCE [LARGE SCALE GENOMIC DNA]</scope>
    <source>
        <strain evidence="12 13">SB-73</strain>
    </source>
</reference>
<evidence type="ECO:0000256" key="4">
    <source>
        <dbReference type="ARBA" id="ARBA00022478"/>
    </source>
</evidence>
<dbReference type="Pfam" id="PF08221">
    <property type="entry name" value="HTH_9"/>
    <property type="match status" value="1"/>
</dbReference>
<evidence type="ECO:0000313" key="12">
    <source>
        <dbReference type="EMBL" id="GMM50513.1"/>
    </source>
</evidence>
<dbReference type="GO" id="GO:0003697">
    <property type="term" value="F:single-stranded DNA binding"/>
    <property type="evidence" value="ECO:0007669"/>
    <property type="project" value="UniProtKB-UniRule"/>
</dbReference>
<feature type="domain" description="RNA polymerase III Rpc82 C -terminal" evidence="9">
    <location>
        <begin position="159"/>
        <end position="326"/>
    </location>
</feature>
<feature type="domain" description="RNA polymerase III subunit RPC82-related helix-turn-helix" evidence="10">
    <location>
        <begin position="9"/>
        <end position="67"/>
    </location>
</feature>
<dbReference type="Gene3D" id="1.10.10.10">
    <property type="entry name" value="Winged helix-like DNA-binding domain superfamily/Winged helix DNA-binding domain"/>
    <property type="match status" value="2"/>
</dbReference>
<dbReference type="EMBL" id="BTGC01000003">
    <property type="protein sequence ID" value="GMM50513.1"/>
    <property type="molecule type" value="Genomic_DNA"/>
</dbReference>
<dbReference type="GO" id="GO:0005666">
    <property type="term" value="C:RNA polymerase III complex"/>
    <property type="evidence" value="ECO:0007669"/>
    <property type="project" value="UniProtKB-UniRule"/>
</dbReference>
<dbReference type="Pfam" id="PF05645">
    <property type="entry name" value="RNA_pol_Rpc82"/>
    <property type="match status" value="1"/>
</dbReference>
<evidence type="ECO:0000259" key="9">
    <source>
        <dbReference type="Pfam" id="PF05645"/>
    </source>
</evidence>
<dbReference type="InterPro" id="IPR008806">
    <property type="entry name" value="RNA_pol_III_Rpc82_C"/>
</dbReference>
<keyword evidence="13" id="KW-1185">Reference proteome</keyword>
<evidence type="ECO:0000256" key="6">
    <source>
        <dbReference type="ARBA" id="ARBA00023242"/>
    </source>
</evidence>
<evidence type="ECO:0000259" key="10">
    <source>
        <dbReference type="Pfam" id="PF08221"/>
    </source>
</evidence>